<dbReference type="CDD" id="cd17321">
    <property type="entry name" value="MFS_MMR_MDR_like"/>
    <property type="match status" value="1"/>
</dbReference>
<dbReference type="PRINTS" id="PR01036">
    <property type="entry name" value="TCRTETB"/>
</dbReference>
<feature type="transmembrane region" description="Helical" evidence="5">
    <location>
        <begin position="109"/>
        <end position="126"/>
    </location>
</feature>
<reference evidence="7 8" key="1">
    <citation type="submission" date="2020-07" db="EMBL/GenBank/DDBJ databases">
        <title>Sequencing the genomes of 1000 actinobacteria strains.</title>
        <authorList>
            <person name="Klenk H.-P."/>
        </authorList>
    </citation>
    <scope>NUCLEOTIDE SEQUENCE [LARGE SCALE GENOMIC DNA]</scope>
    <source>
        <strain evidence="7 8">DSM 26341</strain>
    </source>
</reference>
<evidence type="ECO:0000256" key="4">
    <source>
        <dbReference type="ARBA" id="ARBA00023136"/>
    </source>
</evidence>
<comment type="caution">
    <text evidence="7">The sequence shown here is derived from an EMBL/GenBank/DDBJ whole genome shotgun (WGS) entry which is preliminary data.</text>
</comment>
<feature type="transmembrane region" description="Helical" evidence="5">
    <location>
        <begin position="208"/>
        <end position="225"/>
    </location>
</feature>
<sequence>MTDTDEPDPRRWVALSVCCCALFMTLLDVSVTNVALPSIGTSTGASPAMLQWVVSGYTLSFGLVPVLGGRLGDDHGRRTMFMIGVGGFVVTSVLAGVSPGPGLLVGARVLQGLFGGLINPQVAGIVQQLFRGSERGKAFGALGSVVGLGTALGPVVGGLVIAAGGEEFGWRLVFFINAPIGVAVMLLARKWVPGTAATGRHRLDVAGAVLLGLATFCVLFAAVEYDALRNAALAWLLVPCAIFLTVFIRREARLTRRRADPLVDLRLFRRPSYASGVALAIVFFASMTGIPLVLALYYQQGLGYSALQSGLGVTAAAAGAVLMAPLAGRVVTRVGRPLVVGGCLVFGVGAAGLAVLMRGTPESNVALLLAVPLFITGLGQGAVITPNQTLTLSNVDPAAGSTAAGVLQTSQRIGSAIGQAVIGAAFFIAVPAGARGLSGQARYDAYGDAFGQAIVVSLCFALAALVVGIVDLLRGRAGRAGA</sequence>
<protein>
    <submittedName>
        <fullName evidence="7">EmrB/QacA subfamily drug resistance transporter</fullName>
    </submittedName>
</protein>
<dbReference type="SUPFAM" id="SSF103473">
    <property type="entry name" value="MFS general substrate transporter"/>
    <property type="match status" value="1"/>
</dbReference>
<evidence type="ECO:0000256" key="3">
    <source>
        <dbReference type="ARBA" id="ARBA00022989"/>
    </source>
</evidence>
<organism evidence="7 8">
    <name type="scientific">Spelaeicoccus albus</name>
    <dbReference type="NCBI Taxonomy" id="1280376"/>
    <lineage>
        <taxon>Bacteria</taxon>
        <taxon>Bacillati</taxon>
        <taxon>Actinomycetota</taxon>
        <taxon>Actinomycetes</taxon>
        <taxon>Micrococcales</taxon>
        <taxon>Brevibacteriaceae</taxon>
        <taxon>Spelaeicoccus</taxon>
    </lineage>
</organism>
<feature type="transmembrane region" description="Helical" evidence="5">
    <location>
        <begin position="276"/>
        <end position="298"/>
    </location>
</feature>
<feature type="transmembrane region" description="Helical" evidence="5">
    <location>
        <begin position="48"/>
        <end position="67"/>
    </location>
</feature>
<name>A0A7Z0D4A7_9MICO</name>
<evidence type="ECO:0000256" key="2">
    <source>
        <dbReference type="ARBA" id="ARBA00022692"/>
    </source>
</evidence>
<evidence type="ECO:0000313" key="8">
    <source>
        <dbReference type="Proteomes" id="UP000539111"/>
    </source>
</evidence>
<dbReference type="InterPro" id="IPR036259">
    <property type="entry name" value="MFS_trans_sf"/>
</dbReference>
<accession>A0A7Z0D4A7</accession>
<proteinExistence type="predicted"/>
<keyword evidence="4 5" id="KW-0472">Membrane</keyword>
<keyword evidence="8" id="KW-1185">Reference proteome</keyword>
<evidence type="ECO:0000256" key="5">
    <source>
        <dbReference type="SAM" id="Phobius"/>
    </source>
</evidence>
<feature type="domain" description="Major facilitator superfamily (MFS) profile" evidence="6">
    <location>
        <begin position="14"/>
        <end position="476"/>
    </location>
</feature>
<feature type="transmembrane region" description="Helical" evidence="5">
    <location>
        <begin position="304"/>
        <end position="326"/>
    </location>
</feature>
<feature type="transmembrane region" description="Helical" evidence="5">
    <location>
        <begin position="79"/>
        <end position="97"/>
    </location>
</feature>
<dbReference type="PANTHER" id="PTHR42718:SF39">
    <property type="entry name" value="ACTINORHODIN TRANSPORTER-RELATED"/>
    <property type="match status" value="1"/>
</dbReference>
<dbReference type="InterPro" id="IPR020846">
    <property type="entry name" value="MFS_dom"/>
</dbReference>
<dbReference type="GO" id="GO:0005886">
    <property type="term" value="C:plasma membrane"/>
    <property type="evidence" value="ECO:0007669"/>
    <property type="project" value="UniProtKB-SubCell"/>
</dbReference>
<dbReference type="Gene3D" id="1.20.1250.20">
    <property type="entry name" value="MFS general substrate transporter like domains"/>
    <property type="match status" value="1"/>
</dbReference>
<gene>
    <name evidence="7" type="ORF">BJY26_002933</name>
</gene>
<evidence type="ECO:0000256" key="1">
    <source>
        <dbReference type="ARBA" id="ARBA00004651"/>
    </source>
</evidence>
<dbReference type="RefSeq" id="WP_179428951.1">
    <property type="nucleotide sequence ID" value="NZ_JACBZP010000001.1"/>
</dbReference>
<dbReference type="AlphaFoldDB" id="A0A7Z0D4A7"/>
<feature type="transmembrane region" description="Helical" evidence="5">
    <location>
        <begin position="231"/>
        <end position="248"/>
    </location>
</feature>
<feature type="transmembrane region" description="Helical" evidence="5">
    <location>
        <begin position="138"/>
        <end position="162"/>
    </location>
</feature>
<feature type="transmembrane region" description="Helical" evidence="5">
    <location>
        <begin position="168"/>
        <end position="188"/>
    </location>
</feature>
<keyword evidence="3 5" id="KW-1133">Transmembrane helix</keyword>
<dbReference type="PANTHER" id="PTHR42718">
    <property type="entry name" value="MAJOR FACILITATOR SUPERFAMILY MULTIDRUG TRANSPORTER MFSC"/>
    <property type="match status" value="1"/>
</dbReference>
<feature type="transmembrane region" description="Helical" evidence="5">
    <location>
        <begin position="12"/>
        <end position="36"/>
    </location>
</feature>
<dbReference type="GO" id="GO:0022857">
    <property type="term" value="F:transmembrane transporter activity"/>
    <property type="evidence" value="ECO:0007669"/>
    <property type="project" value="InterPro"/>
</dbReference>
<dbReference type="PROSITE" id="PS50850">
    <property type="entry name" value="MFS"/>
    <property type="match status" value="1"/>
</dbReference>
<evidence type="ECO:0000313" key="7">
    <source>
        <dbReference type="EMBL" id="NYI68627.1"/>
    </source>
</evidence>
<keyword evidence="2 5" id="KW-0812">Transmembrane</keyword>
<evidence type="ECO:0000259" key="6">
    <source>
        <dbReference type="PROSITE" id="PS50850"/>
    </source>
</evidence>
<dbReference type="Gene3D" id="1.20.1720.10">
    <property type="entry name" value="Multidrug resistance protein D"/>
    <property type="match status" value="1"/>
</dbReference>
<dbReference type="EMBL" id="JACBZP010000001">
    <property type="protein sequence ID" value="NYI68627.1"/>
    <property type="molecule type" value="Genomic_DNA"/>
</dbReference>
<dbReference type="PROSITE" id="PS00217">
    <property type="entry name" value="SUGAR_TRANSPORT_2"/>
    <property type="match status" value="1"/>
</dbReference>
<dbReference type="InterPro" id="IPR011701">
    <property type="entry name" value="MFS"/>
</dbReference>
<feature type="transmembrane region" description="Helical" evidence="5">
    <location>
        <begin position="365"/>
        <end position="384"/>
    </location>
</feature>
<feature type="transmembrane region" description="Helical" evidence="5">
    <location>
        <begin position="338"/>
        <end position="359"/>
    </location>
</feature>
<feature type="transmembrane region" description="Helical" evidence="5">
    <location>
        <begin position="449"/>
        <end position="473"/>
    </location>
</feature>
<dbReference type="Pfam" id="PF07690">
    <property type="entry name" value="MFS_1"/>
    <property type="match status" value="1"/>
</dbReference>
<dbReference type="Proteomes" id="UP000539111">
    <property type="component" value="Unassembled WGS sequence"/>
</dbReference>
<comment type="subcellular location">
    <subcellularLocation>
        <location evidence="1">Cell membrane</location>
        <topology evidence="1">Multi-pass membrane protein</topology>
    </subcellularLocation>
</comment>
<dbReference type="InterPro" id="IPR005829">
    <property type="entry name" value="Sugar_transporter_CS"/>
</dbReference>
<feature type="transmembrane region" description="Helical" evidence="5">
    <location>
        <begin position="416"/>
        <end position="437"/>
    </location>
</feature>